<organism evidence="1 2">
    <name type="scientific">Taenia crassiceps</name>
    <dbReference type="NCBI Taxonomy" id="6207"/>
    <lineage>
        <taxon>Eukaryota</taxon>
        <taxon>Metazoa</taxon>
        <taxon>Spiralia</taxon>
        <taxon>Lophotrochozoa</taxon>
        <taxon>Platyhelminthes</taxon>
        <taxon>Cestoda</taxon>
        <taxon>Eucestoda</taxon>
        <taxon>Cyclophyllidea</taxon>
        <taxon>Taeniidae</taxon>
        <taxon>Taenia</taxon>
    </lineage>
</organism>
<accession>A0ABR4Q2I6</accession>
<proteinExistence type="predicted"/>
<sequence length="267" mass="28594">MKHQELLTSLRHSTPNGPSNAPPLPPLACLRHAVGLTDHSLPSYCHFSSPLCFCAALIHFCERLTHGEDASDPGECLCFFCKYGTTASALFTVNRMSSHAAMASCETGWVPPSRKWNDRLQPCGSTAASSMSVDGVSRTSACVSEATNTATNGRPTDLLGNTLGDDRIAAHAKLPRLMLAHLRSADAIPTFSLLSSLLVLLRSTVKLSVARGESNPYASVFLIAYISLTRSLTHSSCSPLSPPSDEQEADALSRRLLDEVALQAVTR</sequence>
<comment type="caution">
    <text evidence="1">The sequence shown here is derived from an EMBL/GenBank/DDBJ whole genome shotgun (WGS) entry which is preliminary data.</text>
</comment>
<dbReference type="Proteomes" id="UP001651158">
    <property type="component" value="Unassembled WGS sequence"/>
</dbReference>
<protein>
    <submittedName>
        <fullName evidence="1">Uncharacterized protein</fullName>
    </submittedName>
</protein>
<evidence type="ECO:0000313" key="2">
    <source>
        <dbReference type="Proteomes" id="UP001651158"/>
    </source>
</evidence>
<keyword evidence="2" id="KW-1185">Reference proteome</keyword>
<gene>
    <name evidence="1" type="ORF">TcWFU_008806</name>
</gene>
<evidence type="ECO:0000313" key="1">
    <source>
        <dbReference type="EMBL" id="KAL5103768.1"/>
    </source>
</evidence>
<name>A0ABR4Q2I6_9CEST</name>
<dbReference type="EMBL" id="JAKROA010000016">
    <property type="protein sequence ID" value="KAL5103768.1"/>
    <property type="molecule type" value="Genomic_DNA"/>
</dbReference>
<reference evidence="1 2" key="1">
    <citation type="journal article" date="2022" name="Front. Cell. Infect. Microbiol.">
        <title>The Genomes of Two Strains of Taenia crassiceps the Animal Model for the Study of Human Cysticercosis.</title>
        <authorList>
            <person name="Bobes R.J."/>
            <person name="Estrada K."/>
            <person name="Rios-Valencia D.G."/>
            <person name="Calderon-Gallegos A."/>
            <person name="de la Torre P."/>
            <person name="Carrero J.C."/>
            <person name="Sanchez-Flores A."/>
            <person name="Laclette J.P."/>
        </authorList>
    </citation>
    <scope>NUCLEOTIDE SEQUENCE [LARGE SCALE GENOMIC DNA]</scope>
    <source>
        <strain evidence="1">WFUcys</strain>
    </source>
</reference>